<dbReference type="RefSeq" id="WP_100627936.1">
    <property type="nucleotide sequence ID" value="NZ_SMUW01000013.1"/>
</dbReference>
<gene>
    <name evidence="1" type="ORF">E1898_00225</name>
</gene>
<accession>A0A4R5VF96</accession>
<evidence type="ECO:0008006" key="3">
    <source>
        <dbReference type="Google" id="ProtNLM"/>
    </source>
</evidence>
<dbReference type="Proteomes" id="UP000295438">
    <property type="component" value="Unassembled WGS sequence"/>
</dbReference>
<reference evidence="1 2" key="1">
    <citation type="submission" date="2019-03" db="EMBL/GenBank/DDBJ databases">
        <title>Algoriphagus aquimaris sp. nov., isolated form marine sediment in Pohang, Korea.</title>
        <authorList>
            <person name="Kim J."/>
            <person name="Yoon S.-H."/>
            <person name="Lee S.-S."/>
        </authorList>
    </citation>
    <scope>NUCLEOTIDE SEQUENCE [LARGE SCALE GENOMIC DNA]</scope>
    <source>
        <strain evidence="1 2">F21</strain>
    </source>
</reference>
<organism evidence="1 2">
    <name type="scientific">Algoriphagus formosus</name>
    <dbReference type="NCBI Taxonomy" id="2007308"/>
    <lineage>
        <taxon>Bacteria</taxon>
        <taxon>Pseudomonadati</taxon>
        <taxon>Bacteroidota</taxon>
        <taxon>Cytophagia</taxon>
        <taxon>Cytophagales</taxon>
        <taxon>Cyclobacteriaceae</taxon>
        <taxon>Algoriphagus</taxon>
    </lineage>
</organism>
<evidence type="ECO:0000313" key="2">
    <source>
        <dbReference type="Proteomes" id="UP000295438"/>
    </source>
</evidence>
<proteinExistence type="predicted"/>
<dbReference type="AlphaFoldDB" id="A0A4R5VF96"/>
<sequence>MKKLSLEMLRLSTDEVLERSQMKKITGGYGMSYCATMYMIRSCNQLSGGAYSGWAYGWTSGGCNNSGGANYWNAVTSAGYSMQGCNTGWYSY</sequence>
<comment type="caution">
    <text evidence="1">The sequence shown here is derived from an EMBL/GenBank/DDBJ whole genome shotgun (WGS) entry which is preliminary data.</text>
</comment>
<evidence type="ECO:0000313" key="1">
    <source>
        <dbReference type="EMBL" id="TDK51107.1"/>
    </source>
</evidence>
<keyword evidence="2" id="KW-1185">Reference proteome</keyword>
<dbReference type="EMBL" id="SMUW01000013">
    <property type="protein sequence ID" value="TDK51107.1"/>
    <property type="molecule type" value="Genomic_DNA"/>
</dbReference>
<name>A0A4R5VF96_9BACT</name>
<protein>
    <recommendedName>
        <fullName evidence="3">Bacteriocin</fullName>
    </recommendedName>
</protein>